<keyword evidence="2" id="KW-1185">Reference proteome</keyword>
<name>A0A7V8VF63_9BACT</name>
<proteinExistence type="predicted"/>
<sequence length="56" mass="6325">MMAMSWLWIGVLASSGASNVQKLDPARYGWFSDYEAARAEARRSGKPIFLVFRCEP</sequence>
<organism evidence="1 2">
    <name type="scientific">Thermogemmata fonticola</name>
    <dbReference type="NCBI Taxonomy" id="2755323"/>
    <lineage>
        <taxon>Bacteria</taxon>
        <taxon>Pseudomonadati</taxon>
        <taxon>Planctomycetota</taxon>
        <taxon>Planctomycetia</taxon>
        <taxon>Gemmatales</taxon>
        <taxon>Gemmataceae</taxon>
        <taxon>Thermogemmata</taxon>
    </lineage>
</organism>
<dbReference type="Proteomes" id="UP000542342">
    <property type="component" value="Unassembled WGS sequence"/>
</dbReference>
<reference evidence="1 2" key="1">
    <citation type="submission" date="2020-07" db="EMBL/GenBank/DDBJ databases">
        <title>Thermogemmata thermophila gen. nov., sp. nov., a novel moderate thermophilic planctomycete from a Kamchatka hot spring.</title>
        <authorList>
            <person name="Elcheninov A.G."/>
            <person name="Podosokorskaya O.A."/>
            <person name="Kovaleva O.L."/>
            <person name="Novikov A."/>
            <person name="Bonch-Osmolovskaya E.A."/>
            <person name="Toshchakov S.V."/>
            <person name="Kublanov I.V."/>
        </authorList>
    </citation>
    <scope>NUCLEOTIDE SEQUENCE [LARGE SCALE GENOMIC DNA]</scope>
    <source>
        <strain evidence="1 2">2918</strain>
    </source>
</reference>
<evidence type="ECO:0000313" key="1">
    <source>
        <dbReference type="EMBL" id="MBA2226795.1"/>
    </source>
</evidence>
<comment type="caution">
    <text evidence="1">The sequence shown here is derived from an EMBL/GenBank/DDBJ whole genome shotgun (WGS) entry which is preliminary data.</text>
</comment>
<evidence type="ECO:0000313" key="2">
    <source>
        <dbReference type="Proteomes" id="UP000542342"/>
    </source>
</evidence>
<dbReference type="AlphaFoldDB" id="A0A7V8VF63"/>
<accession>A0A7V8VF63</accession>
<protein>
    <submittedName>
        <fullName evidence="1">Uncharacterized protein</fullName>
    </submittedName>
</protein>
<dbReference type="EMBL" id="JACEFB010000008">
    <property type="protein sequence ID" value="MBA2226795.1"/>
    <property type="molecule type" value="Genomic_DNA"/>
</dbReference>
<gene>
    <name evidence="1" type="ORF">H0921_11550</name>
</gene>